<dbReference type="Pfam" id="PF00583">
    <property type="entry name" value="Acetyltransf_1"/>
    <property type="match status" value="1"/>
</dbReference>
<accession>A0A1G8XRM3</accession>
<dbReference type="InterPro" id="IPR050680">
    <property type="entry name" value="YpeA/RimI_acetyltransf"/>
</dbReference>
<keyword evidence="1 4" id="KW-0808">Transferase</keyword>
<dbReference type="Gene3D" id="3.40.630.30">
    <property type="match status" value="1"/>
</dbReference>
<dbReference type="AlphaFoldDB" id="A0A1G8XRM3"/>
<name>A0A1G8XRM3_9BACL</name>
<dbReference type="PROSITE" id="PS51186">
    <property type="entry name" value="GNAT"/>
    <property type="match status" value="1"/>
</dbReference>
<dbReference type="CDD" id="cd04301">
    <property type="entry name" value="NAT_SF"/>
    <property type="match status" value="1"/>
</dbReference>
<dbReference type="EMBL" id="FNDX01000027">
    <property type="protein sequence ID" value="SDJ93322.1"/>
    <property type="molecule type" value="Genomic_DNA"/>
</dbReference>
<dbReference type="SUPFAM" id="SSF55729">
    <property type="entry name" value="Acyl-CoA N-acyltransferases (Nat)"/>
    <property type="match status" value="1"/>
</dbReference>
<feature type="domain" description="N-acetyltransferase" evidence="3">
    <location>
        <begin position="163"/>
        <end position="301"/>
    </location>
</feature>
<protein>
    <submittedName>
        <fullName evidence="4">Acetyltransferase (GNAT) family protein</fullName>
    </submittedName>
</protein>
<dbReference type="PANTHER" id="PTHR43420">
    <property type="entry name" value="ACETYLTRANSFERASE"/>
    <property type="match status" value="1"/>
</dbReference>
<dbReference type="STRING" id="1174501.SAMN05216192_12734"/>
<evidence type="ECO:0000256" key="1">
    <source>
        <dbReference type="ARBA" id="ARBA00022679"/>
    </source>
</evidence>
<keyword evidence="5" id="KW-1185">Reference proteome</keyword>
<keyword evidence="2" id="KW-0012">Acyltransferase</keyword>
<proteinExistence type="predicted"/>
<reference evidence="5" key="1">
    <citation type="submission" date="2016-10" db="EMBL/GenBank/DDBJ databases">
        <authorList>
            <person name="Varghese N."/>
            <person name="Submissions S."/>
        </authorList>
    </citation>
    <scope>NUCLEOTIDE SEQUENCE [LARGE SCALE GENOMIC DNA]</scope>
    <source>
        <strain evidence="5">CGMCC 1.11012</strain>
    </source>
</reference>
<evidence type="ECO:0000259" key="3">
    <source>
        <dbReference type="PROSITE" id="PS51186"/>
    </source>
</evidence>
<sequence>MLGDWIIRNVDDGDEGTVAAFGFALHMHYLYHGDFEQKNMFLAVKDNEALALAHLTFHDTFHAAGHDDDPEFIRYLTGEISFGGGEEDEAVKDALLDTLIARAREIKAQYPHKRIVLNQYIDTGDLGEQSYYLKRGFTVYETIVILKYDLTRPVPVYPLPDDVQIRPFLLNHDEAREKYHQAEQASFDGVAWSLNHLAWMQGTPEMVNFCAFSGDQFLGNTSTWRIGDGHSATENVFVIPQWRSRGIARNLLCAALSYLKEQGKSVATLGTYGTNKKAIRLYTRLGYELDGFRLTLGYGIE</sequence>
<organism evidence="4 5">
    <name type="scientific">Paenibacillus typhae</name>
    <dbReference type="NCBI Taxonomy" id="1174501"/>
    <lineage>
        <taxon>Bacteria</taxon>
        <taxon>Bacillati</taxon>
        <taxon>Bacillota</taxon>
        <taxon>Bacilli</taxon>
        <taxon>Bacillales</taxon>
        <taxon>Paenibacillaceae</taxon>
        <taxon>Paenibacillus</taxon>
    </lineage>
</organism>
<evidence type="ECO:0000313" key="4">
    <source>
        <dbReference type="EMBL" id="SDJ93322.1"/>
    </source>
</evidence>
<dbReference type="Proteomes" id="UP000199050">
    <property type="component" value="Unassembled WGS sequence"/>
</dbReference>
<dbReference type="InterPro" id="IPR000182">
    <property type="entry name" value="GNAT_dom"/>
</dbReference>
<evidence type="ECO:0000313" key="5">
    <source>
        <dbReference type="Proteomes" id="UP000199050"/>
    </source>
</evidence>
<dbReference type="GO" id="GO:0016747">
    <property type="term" value="F:acyltransferase activity, transferring groups other than amino-acyl groups"/>
    <property type="evidence" value="ECO:0007669"/>
    <property type="project" value="InterPro"/>
</dbReference>
<evidence type="ECO:0000256" key="2">
    <source>
        <dbReference type="ARBA" id="ARBA00023315"/>
    </source>
</evidence>
<dbReference type="InterPro" id="IPR016181">
    <property type="entry name" value="Acyl_CoA_acyltransferase"/>
</dbReference>
<gene>
    <name evidence="4" type="ORF">SAMN05216192_12734</name>
</gene>